<dbReference type="RefSeq" id="WP_380888609.1">
    <property type="nucleotide sequence ID" value="NZ_JBHUDY010000001.1"/>
</dbReference>
<feature type="modified residue" description="4-aspartylphosphate" evidence="2">
    <location>
        <position position="62"/>
    </location>
</feature>
<keyword evidence="1 2" id="KW-0597">Phosphoprotein</keyword>
<gene>
    <name evidence="4" type="ORF">ACFSCW_09335</name>
</gene>
<comment type="caution">
    <text evidence="4">The sequence shown here is derived from an EMBL/GenBank/DDBJ whole genome shotgun (WGS) entry which is preliminary data.</text>
</comment>
<protein>
    <submittedName>
        <fullName evidence="4">Response regulator</fullName>
    </submittedName>
</protein>
<sequence>MLFGKKAKKIRRILIVEDEPLVAFDTEHALTDAGYEVVGTVDSVEGALDMVKSAKIDLALVDLGLTDGGNGVEVAAAARREGMHVLFVTGRCPKGAASLGLGCLEKPFSQKDLRAAIEALETLLTRGSVKKVPPGLTIYEDSASAA</sequence>
<evidence type="ECO:0000313" key="5">
    <source>
        <dbReference type="Proteomes" id="UP001597115"/>
    </source>
</evidence>
<dbReference type="Proteomes" id="UP001597115">
    <property type="component" value="Unassembled WGS sequence"/>
</dbReference>
<dbReference type="InterPro" id="IPR001789">
    <property type="entry name" value="Sig_transdc_resp-reg_receiver"/>
</dbReference>
<dbReference type="Gene3D" id="3.40.50.2300">
    <property type="match status" value="1"/>
</dbReference>
<dbReference type="PANTHER" id="PTHR44591">
    <property type="entry name" value="STRESS RESPONSE REGULATOR PROTEIN 1"/>
    <property type="match status" value="1"/>
</dbReference>
<dbReference type="PROSITE" id="PS50110">
    <property type="entry name" value="RESPONSE_REGULATORY"/>
    <property type="match status" value="1"/>
</dbReference>
<organism evidence="4 5">
    <name type="scientific">Sphingomonas tabacisoli</name>
    <dbReference type="NCBI Taxonomy" id="2249466"/>
    <lineage>
        <taxon>Bacteria</taxon>
        <taxon>Pseudomonadati</taxon>
        <taxon>Pseudomonadota</taxon>
        <taxon>Alphaproteobacteria</taxon>
        <taxon>Sphingomonadales</taxon>
        <taxon>Sphingomonadaceae</taxon>
        <taxon>Sphingomonas</taxon>
    </lineage>
</organism>
<dbReference type="SMART" id="SM00448">
    <property type="entry name" value="REC"/>
    <property type="match status" value="1"/>
</dbReference>
<keyword evidence="5" id="KW-1185">Reference proteome</keyword>
<evidence type="ECO:0000256" key="1">
    <source>
        <dbReference type="ARBA" id="ARBA00022553"/>
    </source>
</evidence>
<evidence type="ECO:0000256" key="2">
    <source>
        <dbReference type="PROSITE-ProRule" id="PRU00169"/>
    </source>
</evidence>
<dbReference type="SUPFAM" id="SSF52172">
    <property type="entry name" value="CheY-like"/>
    <property type="match status" value="1"/>
</dbReference>
<accession>A0ABW4I464</accession>
<evidence type="ECO:0000259" key="3">
    <source>
        <dbReference type="PROSITE" id="PS50110"/>
    </source>
</evidence>
<dbReference type="Pfam" id="PF00072">
    <property type="entry name" value="Response_reg"/>
    <property type="match status" value="1"/>
</dbReference>
<name>A0ABW4I464_9SPHN</name>
<dbReference type="InterPro" id="IPR050595">
    <property type="entry name" value="Bact_response_regulator"/>
</dbReference>
<dbReference type="InterPro" id="IPR011006">
    <property type="entry name" value="CheY-like_superfamily"/>
</dbReference>
<reference evidence="5" key="1">
    <citation type="journal article" date="2019" name="Int. J. Syst. Evol. Microbiol.">
        <title>The Global Catalogue of Microorganisms (GCM) 10K type strain sequencing project: providing services to taxonomists for standard genome sequencing and annotation.</title>
        <authorList>
            <consortium name="The Broad Institute Genomics Platform"/>
            <consortium name="The Broad Institute Genome Sequencing Center for Infectious Disease"/>
            <person name="Wu L."/>
            <person name="Ma J."/>
        </authorList>
    </citation>
    <scope>NUCLEOTIDE SEQUENCE [LARGE SCALE GENOMIC DNA]</scope>
    <source>
        <strain evidence="5">CGMCC 1.16275</strain>
    </source>
</reference>
<proteinExistence type="predicted"/>
<feature type="domain" description="Response regulatory" evidence="3">
    <location>
        <begin position="12"/>
        <end position="121"/>
    </location>
</feature>
<dbReference type="EMBL" id="JBHUDY010000001">
    <property type="protein sequence ID" value="MFD1612002.1"/>
    <property type="molecule type" value="Genomic_DNA"/>
</dbReference>
<dbReference type="PANTHER" id="PTHR44591:SF21">
    <property type="entry name" value="TWO-COMPONENT RESPONSE REGULATOR"/>
    <property type="match status" value="1"/>
</dbReference>
<evidence type="ECO:0000313" key="4">
    <source>
        <dbReference type="EMBL" id="MFD1612002.1"/>
    </source>
</evidence>